<dbReference type="OrthoDB" id="2691724at2759"/>
<reference evidence="2" key="2">
    <citation type="submission" date="2015-01" db="EMBL/GenBank/DDBJ databases">
        <title>Evolutionary Origins and Diversification of the Mycorrhizal Mutualists.</title>
        <authorList>
            <consortium name="DOE Joint Genome Institute"/>
            <consortium name="Mycorrhizal Genomics Consortium"/>
            <person name="Kohler A."/>
            <person name="Kuo A."/>
            <person name="Nagy L.G."/>
            <person name="Floudas D."/>
            <person name="Copeland A."/>
            <person name="Barry K.W."/>
            <person name="Cichocki N."/>
            <person name="Veneault-Fourrey C."/>
            <person name="LaButti K."/>
            <person name="Lindquist E.A."/>
            <person name="Lipzen A."/>
            <person name="Lundell T."/>
            <person name="Morin E."/>
            <person name="Murat C."/>
            <person name="Riley R."/>
            <person name="Ohm R."/>
            <person name="Sun H."/>
            <person name="Tunlid A."/>
            <person name="Henrissat B."/>
            <person name="Grigoriev I.V."/>
            <person name="Hibbett D.S."/>
            <person name="Martin F."/>
        </authorList>
    </citation>
    <scope>NUCLEOTIDE SEQUENCE [LARGE SCALE GENOMIC DNA]</scope>
    <source>
        <strain evidence="2">UH-Slu-Lm8-n1</strain>
    </source>
</reference>
<dbReference type="Proteomes" id="UP000054485">
    <property type="component" value="Unassembled WGS sequence"/>
</dbReference>
<keyword evidence="2" id="KW-1185">Reference proteome</keyword>
<evidence type="ECO:0000313" key="1">
    <source>
        <dbReference type="EMBL" id="KIK48161.1"/>
    </source>
</evidence>
<reference evidence="1 2" key="1">
    <citation type="submission" date="2014-04" db="EMBL/GenBank/DDBJ databases">
        <authorList>
            <consortium name="DOE Joint Genome Institute"/>
            <person name="Kuo A."/>
            <person name="Ruytinx J."/>
            <person name="Rineau F."/>
            <person name="Colpaert J."/>
            <person name="Kohler A."/>
            <person name="Nagy L.G."/>
            <person name="Floudas D."/>
            <person name="Copeland A."/>
            <person name="Barry K.W."/>
            <person name="Cichocki N."/>
            <person name="Veneault-Fourrey C."/>
            <person name="LaButti K."/>
            <person name="Lindquist E.A."/>
            <person name="Lipzen A."/>
            <person name="Lundell T."/>
            <person name="Morin E."/>
            <person name="Murat C."/>
            <person name="Sun H."/>
            <person name="Tunlid A."/>
            <person name="Henrissat B."/>
            <person name="Grigoriev I.V."/>
            <person name="Hibbett D.S."/>
            <person name="Martin F."/>
            <person name="Nordberg H.P."/>
            <person name="Cantor M.N."/>
            <person name="Hua S.X."/>
        </authorList>
    </citation>
    <scope>NUCLEOTIDE SEQUENCE [LARGE SCALE GENOMIC DNA]</scope>
    <source>
        <strain evidence="1 2">UH-Slu-Lm8-n1</strain>
    </source>
</reference>
<sequence length="130" mass="14610">MSQKGNTSSTIFIKAPLPDSINSTLSPSQSIDATADSRPYVFSNPREMQSCLMTLDEIDIQGAEELTQTFTRHTIDAVYASYAAAQHRVRQYTQLAKIYQREADDWAVKIEKATHMMPDYKPVWGTSCLS</sequence>
<name>A0A0D0B2C4_9AGAM</name>
<dbReference type="InParanoid" id="A0A0D0B2C4"/>
<evidence type="ECO:0000313" key="2">
    <source>
        <dbReference type="Proteomes" id="UP000054485"/>
    </source>
</evidence>
<accession>A0A0D0B2C4</accession>
<protein>
    <submittedName>
        <fullName evidence="1">Uncharacterized protein</fullName>
    </submittedName>
</protein>
<gene>
    <name evidence="1" type="ORF">CY34DRAFT_8433</name>
</gene>
<dbReference type="EMBL" id="KN835140">
    <property type="protein sequence ID" value="KIK48161.1"/>
    <property type="molecule type" value="Genomic_DNA"/>
</dbReference>
<organism evidence="1 2">
    <name type="scientific">Suillus luteus UH-Slu-Lm8-n1</name>
    <dbReference type="NCBI Taxonomy" id="930992"/>
    <lineage>
        <taxon>Eukaryota</taxon>
        <taxon>Fungi</taxon>
        <taxon>Dikarya</taxon>
        <taxon>Basidiomycota</taxon>
        <taxon>Agaricomycotina</taxon>
        <taxon>Agaricomycetes</taxon>
        <taxon>Agaricomycetidae</taxon>
        <taxon>Boletales</taxon>
        <taxon>Suillineae</taxon>
        <taxon>Suillaceae</taxon>
        <taxon>Suillus</taxon>
    </lineage>
</organism>
<proteinExistence type="predicted"/>
<dbReference type="AlphaFoldDB" id="A0A0D0B2C4"/>
<dbReference type="HOGENOM" id="CLU_163542_0_0_1"/>